<evidence type="ECO:0000259" key="7">
    <source>
        <dbReference type="PROSITE" id="PS51826"/>
    </source>
</evidence>
<dbReference type="InterPro" id="IPR023213">
    <property type="entry name" value="CAT-like_dom_sf"/>
</dbReference>
<dbReference type="Proteomes" id="UP000632195">
    <property type="component" value="Unassembled WGS sequence"/>
</dbReference>
<dbReference type="PANTHER" id="PTHR43178:SF5">
    <property type="entry name" value="LIPOAMIDE ACYLTRANSFERASE COMPONENT OF BRANCHED-CHAIN ALPHA-KETO ACID DEHYDROGENASE COMPLEX, MITOCHONDRIAL"/>
    <property type="match status" value="1"/>
</dbReference>
<dbReference type="Pfam" id="PF02817">
    <property type="entry name" value="E3_binding"/>
    <property type="match status" value="1"/>
</dbReference>
<feature type="domain" description="Peripheral subunit-binding (PSBD)" evidence="7">
    <location>
        <begin position="109"/>
        <end position="146"/>
    </location>
</feature>
<dbReference type="InterPro" id="IPR001078">
    <property type="entry name" value="2-oxoacid_DH_actylTfrase"/>
</dbReference>
<reference evidence="8" key="2">
    <citation type="submission" date="2022-09" db="EMBL/GenBank/DDBJ databases">
        <authorList>
            <person name="Sun Q."/>
            <person name="Ohkuma M."/>
        </authorList>
    </citation>
    <scope>NUCLEOTIDE SEQUENCE</scope>
    <source>
        <strain evidence="8">JCM 13583</strain>
    </source>
</reference>
<keyword evidence="8" id="KW-0670">Pyruvate</keyword>
<keyword evidence="9" id="KW-1185">Reference proteome</keyword>
<dbReference type="EMBL" id="BMNY01000001">
    <property type="protein sequence ID" value="GGM68684.1"/>
    <property type="molecule type" value="Genomic_DNA"/>
</dbReference>
<evidence type="ECO:0000256" key="1">
    <source>
        <dbReference type="ARBA" id="ARBA00001938"/>
    </source>
</evidence>
<dbReference type="InterPro" id="IPR000089">
    <property type="entry name" value="Biotin_lipoyl"/>
</dbReference>
<dbReference type="CDD" id="cd06849">
    <property type="entry name" value="lipoyl_domain"/>
    <property type="match status" value="1"/>
</dbReference>
<dbReference type="FunFam" id="3.30.559.10:FF:000007">
    <property type="entry name" value="Dihydrolipoamide acetyltransferase component of pyruvate dehydrogenase complex"/>
    <property type="match status" value="1"/>
</dbReference>
<dbReference type="InterPro" id="IPR003016">
    <property type="entry name" value="2-oxoA_DH_lipoyl-BS"/>
</dbReference>
<dbReference type="RefSeq" id="WP_188679784.1">
    <property type="nucleotide sequence ID" value="NZ_BMNY01000001.1"/>
</dbReference>
<comment type="similarity">
    <text evidence="2">Belongs to the 2-oxoacid dehydrogenase family.</text>
</comment>
<evidence type="ECO:0000259" key="6">
    <source>
        <dbReference type="PROSITE" id="PS50968"/>
    </source>
</evidence>
<dbReference type="Gene3D" id="4.10.320.10">
    <property type="entry name" value="E3-binding domain"/>
    <property type="match status" value="1"/>
</dbReference>
<dbReference type="Gene3D" id="2.40.50.100">
    <property type="match status" value="1"/>
</dbReference>
<dbReference type="SUPFAM" id="SSF51230">
    <property type="entry name" value="Single hybrid motif"/>
    <property type="match status" value="1"/>
</dbReference>
<dbReference type="InterPro" id="IPR011053">
    <property type="entry name" value="Single_hybrid_motif"/>
</dbReference>
<dbReference type="InterPro" id="IPR004167">
    <property type="entry name" value="PSBD"/>
</dbReference>
<dbReference type="SUPFAM" id="SSF52777">
    <property type="entry name" value="CoA-dependent acyltransferases"/>
    <property type="match status" value="1"/>
</dbReference>
<name>A0AA37BQ10_9ARCH</name>
<evidence type="ECO:0000256" key="2">
    <source>
        <dbReference type="ARBA" id="ARBA00007317"/>
    </source>
</evidence>
<dbReference type="PANTHER" id="PTHR43178">
    <property type="entry name" value="DIHYDROLIPOAMIDE ACETYLTRANSFERASE COMPONENT OF PYRUVATE DEHYDROGENASE COMPLEX"/>
    <property type="match status" value="1"/>
</dbReference>
<dbReference type="GO" id="GO:0016407">
    <property type="term" value="F:acetyltransferase activity"/>
    <property type="evidence" value="ECO:0007669"/>
    <property type="project" value="TreeGrafter"/>
</dbReference>
<accession>A0AA37BQ10</accession>
<dbReference type="InterPro" id="IPR036625">
    <property type="entry name" value="E3-bd_dom_sf"/>
</dbReference>
<dbReference type="GO" id="GO:0031405">
    <property type="term" value="F:lipoic acid binding"/>
    <property type="evidence" value="ECO:0007669"/>
    <property type="project" value="TreeGrafter"/>
</dbReference>
<dbReference type="PROSITE" id="PS00189">
    <property type="entry name" value="LIPOYL"/>
    <property type="match status" value="1"/>
</dbReference>
<keyword evidence="4" id="KW-0450">Lipoyl</keyword>
<feature type="domain" description="Lipoyl-binding" evidence="6">
    <location>
        <begin position="1"/>
        <end position="76"/>
    </location>
</feature>
<reference evidence="8" key="1">
    <citation type="journal article" date="2014" name="Int. J. Syst. Evol. Microbiol.">
        <title>Complete genome sequence of Corynebacterium casei LMG S-19264T (=DSM 44701T), isolated from a smear-ripened cheese.</title>
        <authorList>
            <consortium name="US DOE Joint Genome Institute (JGI-PGF)"/>
            <person name="Walter F."/>
            <person name="Albersmeier A."/>
            <person name="Kalinowski J."/>
            <person name="Ruckert C."/>
        </authorList>
    </citation>
    <scope>NUCLEOTIDE SEQUENCE</scope>
    <source>
        <strain evidence="8">JCM 13583</strain>
    </source>
</reference>
<dbReference type="Pfam" id="PF00364">
    <property type="entry name" value="Biotin_lipoyl"/>
    <property type="match status" value="1"/>
</dbReference>
<dbReference type="Gene3D" id="3.30.559.10">
    <property type="entry name" value="Chloramphenicol acetyltransferase-like domain"/>
    <property type="match status" value="1"/>
</dbReference>
<comment type="cofactor">
    <cofactor evidence="1">
        <name>(R)-lipoate</name>
        <dbReference type="ChEBI" id="CHEBI:83088"/>
    </cofactor>
</comment>
<comment type="caution">
    <text evidence="8">The sequence shown here is derived from an EMBL/GenBank/DDBJ whole genome shotgun (WGS) entry which is preliminary data.</text>
</comment>
<protein>
    <submittedName>
        <fullName evidence="8">Dihydrolipoamide acetyltransferase component of pyruvate dehydrogenase complex</fullName>
    </submittedName>
</protein>
<dbReference type="Pfam" id="PF00198">
    <property type="entry name" value="2-oxoacid_dh"/>
    <property type="match status" value="1"/>
</dbReference>
<dbReference type="SUPFAM" id="SSF47005">
    <property type="entry name" value="Peripheral subunit-binding domain of 2-oxo acid dehydrogenase complex"/>
    <property type="match status" value="1"/>
</dbReference>
<proteinExistence type="inferred from homology"/>
<keyword evidence="5" id="KW-0012">Acyltransferase</keyword>
<evidence type="ECO:0000256" key="5">
    <source>
        <dbReference type="ARBA" id="ARBA00023315"/>
    </source>
</evidence>
<evidence type="ECO:0000256" key="4">
    <source>
        <dbReference type="ARBA" id="ARBA00022823"/>
    </source>
</evidence>
<keyword evidence="3" id="KW-0808">Transferase</keyword>
<dbReference type="InterPro" id="IPR050743">
    <property type="entry name" value="2-oxoacid_DH_E2_comp"/>
</dbReference>
<dbReference type="GO" id="GO:0005737">
    <property type="term" value="C:cytoplasm"/>
    <property type="evidence" value="ECO:0007669"/>
    <property type="project" value="TreeGrafter"/>
</dbReference>
<dbReference type="AlphaFoldDB" id="A0AA37BQ10"/>
<evidence type="ECO:0000313" key="9">
    <source>
        <dbReference type="Proteomes" id="UP000632195"/>
    </source>
</evidence>
<sequence>MYEFRLPDIGEGVSEGEIVKWHVREGDRIRKDQDMVEVMTDKVTVKIPSPIEGVVKSIKYPEGSVVKVGTVLIEISTEGEVASPKPAEAKEAREVPVQVQRPAGATRVLASPAVRRIARERGIDLTVIKGSGPNGRVTLDDLRAAESARATRSETAKVSTQMVTAEEDQILEIRGLRRLIFEKMSKAKSEMPHFMVSERFDVTHLKAIIDDLGKRGSRVTYTSMFIKAVSVALRDYPYLNAIYDEANRRYLLKKRYNIGMAVDTEQGLTVAVVKDADRKSIMQIASEVRDLAERARKGQLTLEEVQGSTFTVSNVGSIGGLFSTPIINYPEVAILAMHRAFQEGERFFMYCSLSCDHRLIDGAMATRFLIRLKELIENPYLFMVV</sequence>
<evidence type="ECO:0000256" key="3">
    <source>
        <dbReference type="ARBA" id="ARBA00022679"/>
    </source>
</evidence>
<dbReference type="PROSITE" id="PS51826">
    <property type="entry name" value="PSBD"/>
    <property type="match status" value="1"/>
</dbReference>
<dbReference type="PROSITE" id="PS50968">
    <property type="entry name" value="BIOTINYL_LIPOYL"/>
    <property type="match status" value="1"/>
</dbReference>
<evidence type="ECO:0000313" key="8">
    <source>
        <dbReference type="EMBL" id="GGM68684.1"/>
    </source>
</evidence>
<gene>
    <name evidence="8" type="primary">pdhC</name>
    <name evidence="8" type="ORF">GCM10007108_03490</name>
</gene>
<organism evidence="8 9">
    <name type="scientific">Thermogymnomonas acidicola</name>
    <dbReference type="NCBI Taxonomy" id="399579"/>
    <lineage>
        <taxon>Archaea</taxon>
        <taxon>Methanobacteriati</taxon>
        <taxon>Thermoplasmatota</taxon>
        <taxon>Thermoplasmata</taxon>
        <taxon>Thermoplasmatales</taxon>
        <taxon>Thermogymnomonas</taxon>
    </lineage>
</organism>